<accession>A0A3L6PS77</accession>
<evidence type="ECO:0000313" key="3">
    <source>
        <dbReference type="Proteomes" id="UP000275267"/>
    </source>
</evidence>
<comment type="caution">
    <text evidence="2">The sequence shown here is derived from an EMBL/GenBank/DDBJ whole genome shotgun (WGS) entry which is preliminary data.</text>
</comment>
<evidence type="ECO:0000313" key="2">
    <source>
        <dbReference type="EMBL" id="RLM62059.1"/>
    </source>
</evidence>
<keyword evidence="1" id="KW-0472">Membrane</keyword>
<dbReference type="Proteomes" id="UP000275267">
    <property type="component" value="Unassembled WGS sequence"/>
</dbReference>
<organism evidence="2 3">
    <name type="scientific">Panicum miliaceum</name>
    <name type="common">Proso millet</name>
    <name type="synonym">Broomcorn millet</name>
    <dbReference type="NCBI Taxonomy" id="4540"/>
    <lineage>
        <taxon>Eukaryota</taxon>
        <taxon>Viridiplantae</taxon>
        <taxon>Streptophyta</taxon>
        <taxon>Embryophyta</taxon>
        <taxon>Tracheophyta</taxon>
        <taxon>Spermatophyta</taxon>
        <taxon>Magnoliopsida</taxon>
        <taxon>Liliopsida</taxon>
        <taxon>Poales</taxon>
        <taxon>Poaceae</taxon>
        <taxon>PACMAD clade</taxon>
        <taxon>Panicoideae</taxon>
        <taxon>Panicodae</taxon>
        <taxon>Paniceae</taxon>
        <taxon>Panicinae</taxon>
        <taxon>Panicum</taxon>
        <taxon>Panicum sect. Panicum</taxon>
    </lineage>
</organism>
<dbReference type="AlphaFoldDB" id="A0A3L6PS77"/>
<name>A0A3L6PS77_PANMI</name>
<feature type="transmembrane region" description="Helical" evidence="1">
    <location>
        <begin position="6"/>
        <end position="24"/>
    </location>
</feature>
<proteinExistence type="predicted"/>
<reference evidence="3" key="1">
    <citation type="journal article" date="2019" name="Nat. Commun.">
        <title>The genome of broomcorn millet.</title>
        <authorList>
            <person name="Zou C."/>
            <person name="Miki D."/>
            <person name="Li D."/>
            <person name="Tang Q."/>
            <person name="Xiao L."/>
            <person name="Rajput S."/>
            <person name="Deng P."/>
            <person name="Jia W."/>
            <person name="Huang R."/>
            <person name="Zhang M."/>
            <person name="Sun Y."/>
            <person name="Hu J."/>
            <person name="Fu X."/>
            <person name="Schnable P.S."/>
            <person name="Li F."/>
            <person name="Zhang H."/>
            <person name="Feng B."/>
            <person name="Zhu X."/>
            <person name="Liu R."/>
            <person name="Schnable J.C."/>
            <person name="Zhu J.-K."/>
            <person name="Zhang H."/>
        </authorList>
    </citation>
    <scope>NUCLEOTIDE SEQUENCE [LARGE SCALE GENOMIC DNA]</scope>
</reference>
<keyword evidence="3" id="KW-1185">Reference proteome</keyword>
<keyword evidence="1" id="KW-0812">Transmembrane</keyword>
<gene>
    <name evidence="2" type="ORF">C2845_PM14G15150</name>
</gene>
<dbReference type="EMBL" id="PQIB02000016">
    <property type="protein sequence ID" value="RLM62059.1"/>
    <property type="molecule type" value="Genomic_DNA"/>
</dbReference>
<sequence>MAEHVLLQPLKVMIFLLFFVRVLPRAYAKEKKTRDSSGCFISCEMASLLQDSTGKERMVPPFQTLATTSFPPF</sequence>
<evidence type="ECO:0000256" key="1">
    <source>
        <dbReference type="SAM" id="Phobius"/>
    </source>
</evidence>
<keyword evidence="1" id="KW-1133">Transmembrane helix</keyword>
<protein>
    <submittedName>
        <fullName evidence="2">Uncharacterized protein</fullName>
    </submittedName>
</protein>